<dbReference type="PANTHER" id="PTHR33204">
    <property type="entry name" value="TRANSCRIPTIONAL REGULATOR, MARR FAMILY"/>
    <property type="match status" value="1"/>
</dbReference>
<reference evidence="5 6" key="1">
    <citation type="journal article" date="2015" name="Genome Announc.">
        <title>Complete Genome Sequencing of Protease-Producing Novel Arthrobacter sp. Strain IHBB 11108 Using PacBio Single-Molecule Real-Time Sequencing Technology.</title>
        <authorList>
            <person name="Kiran S."/>
            <person name="Swarnkar M.K."/>
            <person name="Pal M."/>
            <person name="Thakur R."/>
            <person name="Tewari R."/>
            <person name="Singh A.K."/>
            <person name="Gulati A."/>
        </authorList>
    </citation>
    <scope>NUCLEOTIDE SEQUENCE [LARGE SCALE GENOMIC DNA]</scope>
    <source>
        <strain evidence="5 6">IHBB 11108</strain>
    </source>
</reference>
<dbReference type="InterPro" id="IPR036388">
    <property type="entry name" value="WH-like_DNA-bd_sf"/>
</dbReference>
<dbReference type="InterPro" id="IPR036390">
    <property type="entry name" value="WH_DNA-bd_sf"/>
</dbReference>
<dbReference type="Proteomes" id="UP000061839">
    <property type="component" value="Chromosome"/>
</dbReference>
<dbReference type="PROSITE" id="PS51118">
    <property type="entry name" value="HTH_HXLR"/>
    <property type="match status" value="1"/>
</dbReference>
<dbReference type="PATRIC" id="fig|1618207.4.peg.2088"/>
<feature type="domain" description="HTH hxlR-type" evidence="4">
    <location>
        <begin position="13"/>
        <end position="111"/>
    </location>
</feature>
<gene>
    <name evidence="5" type="ORF">UM93_10285</name>
</gene>
<accession>A0A0D4BZR8</accession>
<proteinExistence type="predicted"/>
<keyword evidence="2" id="KW-0238">DNA-binding</keyword>
<protein>
    <recommendedName>
        <fullName evidence="4">HTH hxlR-type domain-containing protein</fullName>
    </recommendedName>
</protein>
<dbReference type="Pfam" id="PF01638">
    <property type="entry name" value="HxlR"/>
    <property type="match status" value="1"/>
</dbReference>
<evidence type="ECO:0000259" key="4">
    <source>
        <dbReference type="PROSITE" id="PS51118"/>
    </source>
</evidence>
<dbReference type="Gene3D" id="1.10.10.10">
    <property type="entry name" value="Winged helix-like DNA-binding domain superfamily/Winged helix DNA-binding domain"/>
    <property type="match status" value="1"/>
</dbReference>
<dbReference type="OrthoDB" id="370168at2"/>
<sequence length="121" mass="13787">MTKQSIQIFDSACPLSSFPAQLGSKWQTMILLSLAEQPKRFTELEAGLAKVTRKVLSETLRRMEHDGFVLRTDFFDNPPKVSYSLTELGLSLLPLIEASREWTREHFASVLAERERRSSAD</sequence>
<dbReference type="STRING" id="1618207.UM93_10285"/>
<evidence type="ECO:0000256" key="1">
    <source>
        <dbReference type="ARBA" id="ARBA00023015"/>
    </source>
</evidence>
<dbReference type="AlphaFoldDB" id="A0A0D4BZR8"/>
<dbReference type="EMBL" id="CP011005">
    <property type="protein sequence ID" value="AJT41809.1"/>
    <property type="molecule type" value="Genomic_DNA"/>
</dbReference>
<dbReference type="PANTHER" id="PTHR33204:SF18">
    <property type="entry name" value="TRANSCRIPTIONAL REGULATORY PROTEIN"/>
    <property type="match status" value="1"/>
</dbReference>
<keyword evidence="1" id="KW-0805">Transcription regulation</keyword>
<dbReference type="SUPFAM" id="SSF46785">
    <property type="entry name" value="Winged helix' DNA-binding domain"/>
    <property type="match status" value="1"/>
</dbReference>
<evidence type="ECO:0000313" key="6">
    <source>
        <dbReference type="Proteomes" id="UP000061839"/>
    </source>
</evidence>
<evidence type="ECO:0000256" key="3">
    <source>
        <dbReference type="ARBA" id="ARBA00023163"/>
    </source>
</evidence>
<dbReference type="RefSeq" id="WP_045075418.1">
    <property type="nucleotide sequence ID" value="NZ_CP011005.1"/>
</dbReference>
<keyword evidence="6" id="KW-1185">Reference proteome</keyword>
<keyword evidence="3" id="KW-0804">Transcription</keyword>
<dbReference type="GO" id="GO:0003677">
    <property type="term" value="F:DNA binding"/>
    <property type="evidence" value="ECO:0007669"/>
    <property type="project" value="UniProtKB-KW"/>
</dbReference>
<dbReference type="InterPro" id="IPR002577">
    <property type="entry name" value="HTH_HxlR"/>
</dbReference>
<evidence type="ECO:0000313" key="5">
    <source>
        <dbReference type="EMBL" id="AJT41809.1"/>
    </source>
</evidence>
<dbReference type="HOGENOM" id="CLU_111585_5_1_11"/>
<organism evidence="5 6">
    <name type="scientific">Psychromicrobium lacuslunae</name>
    <dbReference type="NCBI Taxonomy" id="1618207"/>
    <lineage>
        <taxon>Bacteria</taxon>
        <taxon>Bacillati</taxon>
        <taxon>Actinomycetota</taxon>
        <taxon>Actinomycetes</taxon>
        <taxon>Micrococcales</taxon>
        <taxon>Micrococcaceae</taxon>
        <taxon>Psychromicrobium</taxon>
    </lineage>
</organism>
<evidence type="ECO:0000256" key="2">
    <source>
        <dbReference type="ARBA" id="ARBA00023125"/>
    </source>
</evidence>
<name>A0A0D4BZR8_9MICC</name>
<dbReference type="KEGG" id="ari:UM93_10285"/>